<dbReference type="GO" id="GO:0004062">
    <property type="term" value="F:aryl sulfotransferase activity"/>
    <property type="evidence" value="ECO:0007669"/>
    <property type="project" value="InterPro"/>
</dbReference>
<dbReference type="PANTHER" id="PTHR35340:SF5">
    <property type="entry name" value="ASST-DOMAIN-CONTAINING PROTEIN"/>
    <property type="match status" value="1"/>
</dbReference>
<dbReference type="PANTHER" id="PTHR35340">
    <property type="entry name" value="PQQ ENZYME REPEAT PROTEIN-RELATED"/>
    <property type="match status" value="1"/>
</dbReference>
<evidence type="ECO:0000313" key="2">
    <source>
        <dbReference type="Proteomes" id="UP000256919"/>
    </source>
</evidence>
<dbReference type="InterPro" id="IPR053143">
    <property type="entry name" value="Arylsulfate_ST"/>
</dbReference>
<gene>
    <name evidence="1" type="ORF">DFQ09_109117</name>
</gene>
<name>A0A3D9LLC7_9FLAO</name>
<protein>
    <submittedName>
        <fullName evidence="1">Arylsulfotransferase ASST</fullName>
    </submittedName>
</protein>
<sequence>MKHLPFLFLFGAIILSCSDDDSQSNTLITLSDNVEVYNGDLIENGYVLAVEHGSNTSYLLNKEGLKIHEWTFEDNLGNDLEILPNGKLLGIFKSSSPEIAFGGFGGILRILNSDGTTDWEYIYASETSIAHHDVELLPNGNVLFIAWERIGNISSSQAGADTTVAIFPEVLIEINPNTNQTVWEWHSFDHIIQDRYDTLATYGNVSDNPQLIDINYNIVDNGDIMHANGIDYDAEKDVIYLSINYYNEVWVIDHSTTTAEAATNSGGNYNKGGDLLYRFGNPEAYKNTEGERLFYNNHFPNLLEGDEPGAGNVLVYGNGNDINQSTVFELDIPNDFSLLPNTDNEPSIVWSFTDPNLFFGRISGAVRLKNGNTLIAEGDYGLWEVTPNHEIVWKYNGQGVNFWRCYGYLPNDESIVNLDLL</sequence>
<dbReference type="RefSeq" id="WP_115812270.1">
    <property type="nucleotide sequence ID" value="NZ_QREI01000009.1"/>
</dbReference>
<dbReference type="InterPro" id="IPR011044">
    <property type="entry name" value="Quino_amine_DH_bsu"/>
</dbReference>
<dbReference type="AlphaFoldDB" id="A0A3D9LLC7"/>
<proteinExistence type="predicted"/>
<dbReference type="OrthoDB" id="264813at2"/>
<keyword evidence="2" id="KW-1185">Reference proteome</keyword>
<reference evidence="1 2" key="1">
    <citation type="submission" date="2018-07" db="EMBL/GenBank/DDBJ databases">
        <title>Genomic Encyclopedia of Type Strains, Phase III (KMG-III): the genomes of soil and plant-associated and newly described type strains.</title>
        <authorList>
            <person name="Whitman W."/>
        </authorList>
    </citation>
    <scope>NUCLEOTIDE SEQUENCE [LARGE SCALE GENOMIC DNA]</scope>
    <source>
        <strain evidence="1 2">CECT 7948</strain>
    </source>
</reference>
<dbReference type="SUPFAM" id="SSF50969">
    <property type="entry name" value="YVTN repeat-like/Quinoprotein amine dehydrogenase"/>
    <property type="match status" value="1"/>
</dbReference>
<dbReference type="PROSITE" id="PS51257">
    <property type="entry name" value="PROKAR_LIPOPROTEIN"/>
    <property type="match status" value="1"/>
</dbReference>
<evidence type="ECO:0000313" key="1">
    <source>
        <dbReference type="EMBL" id="REE08055.1"/>
    </source>
</evidence>
<dbReference type="Pfam" id="PF05935">
    <property type="entry name" value="Arylsulfotrans"/>
    <property type="match status" value="1"/>
</dbReference>
<keyword evidence="1" id="KW-0808">Transferase</keyword>
<dbReference type="Proteomes" id="UP000256919">
    <property type="component" value="Unassembled WGS sequence"/>
</dbReference>
<organism evidence="1 2">
    <name type="scientific">Winogradskyella pacifica</name>
    <dbReference type="NCBI Taxonomy" id="664642"/>
    <lineage>
        <taxon>Bacteria</taxon>
        <taxon>Pseudomonadati</taxon>
        <taxon>Bacteroidota</taxon>
        <taxon>Flavobacteriia</taxon>
        <taxon>Flavobacteriales</taxon>
        <taxon>Flavobacteriaceae</taxon>
        <taxon>Winogradskyella</taxon>
    </lineage>
</organism>
<dbReference type="InterPro" id="IPR010262">
    <property type="entry name" value="Arylsulfotransferase_bact"/>
</dbReference>
<dbReference type="EMBL" id="QREI01000009">
    <property type="protein sequence ID" value="REE08055.1"/>
    <property type="molecule type" value="Genomic_DNA"/>
</dbReference>
<accession>A0A3D9LLC7</accession>
<comment type="caution">
    <text evidence="1">The sequence shown here is derived from an EMBL/GenBank/DDBJ whole genome shotgun (WGS) entry which is preliminary data.</text>
</comment>